<feature type="region of interest" description="Disordered" evidence="1">
    <location>
        <begin position="1"/>
        <end position="23"/>
    </location>
</feature>
<dbReference type="RefSeq" id="WP_344170158.1">
    <property type="nucleotide sequence ID" value="NZ_BAAARY010000005.1"/>
</dbReference>
<keyword evidence="2" id="KW-1133">Transmembrane helix</keyword>
<comment type="caution">
    <text evidence="3">The sequence shown here is derived from an EMBL/GenBank/DDBJ whole genome shotgun (WGS) entry which is preliminary data.</text>
</comment>
<keyword evidence="4" id="KW-1185">Reference proteome</keyword>
<evidence type="ECO:0000256" key="1">
    <source>
        <dbReference type="SAM" id="MobiDB-lite"/>
    </source>
</evidence>
<feature type="transmembrane region" description="Helical" evidence="2">
    <location>
        <begin position="29"/>
        <end position="52"/>
    </location>
</feature>
<reference evidence="4" key="1">
    <citation type="journal article" date="2019" name="Int. J. Syst. Evol. Microbiol.">
        <title>The Global Catalogue of Microorganisms (GCM) 10K type strain sequencing project: providing services to taxonomists for standard genome sequencing and annotation.</title>
        <authorList>
            <consortium name="The Broad Institute Genomics Platform"/>
            <consortium name="The Broad Institute Genome Sequencing Center for Infectious Disease"/>
            <person name="Wu L."/>
            <person name="Ma J."/>
        </authorList>
    </citation>
    <scope>NUCLEOTIDE SEQUENCE [LARGE SCALE GENOMIC DNA]</scope>
    <source>
        <strain evidence="4">JCM 3367</strain>
    </source>
</reference>
<keyword evidence="2" id="KW-0472">Membrane</keyword>
<sequence length="113" mass="11516">MDDSSGLWADPHDAHAPRPRPTYREPHPVTVHAAVAGVAFGVLWLLGWALVAADVIGLSVAGQAIAQALAGVVAWACAVLLACRGDRGAAVGVALGITFGWALTGLALVAQSW</sequence>
<evidence type="ECO:0000256" key="2">
    <source>
        <dbReference type="SAM" id="Phobius"/>
    </source>
</evidence>
<name>A0ABP6AM50_9ACTN</name>
<feature type="transmembrane region" description="Helical" evidence="2">
    <location>
        <begin position="64"/>
        <end position="83"/>
    </location>
</feature>
<keyword evidence="2" id="KW-0812">Transmembrane</keyword>
<feature type="compositionally biased region" description="Basic and acidic residues" evidence="1">
    <location>
        <begin position="10"/>
        <end position="23"/>
    </location>
</feature>
<protein>
    <submittedName>
        <fullName evidence="3">Uncharacterized protein</fullName>
    </submittedName>
</protein>
<dbReference type="Proteomes" id="UP001499978">
    <property type="component" value="Unassembled WGS sequence"/>
</dbReference>
<feature type="transmembrane region" description="Helical" evidence="2">
    <location>
        <begin position="90"/>
        <end position="110"/>
    </location>
</feature>
<organism evidence="3 4">
    <name type="scientific">Pilimelia columellifera subsp. columellifera</name>
    <dbReference type="NCBI Taxonomy" id="706583"/>
    <lineage>
        <taxon>Bacteria</taxon>
        <taxon>Bacillati</taxon>
        <taxon>Actinomycetota</taxon>
        <taxon>Actinomycetes</taxon>
        <taxon>Micromonosporales</taxon>
        <taxon>Micromonosporaceae</taxon>
        <taxon>Pilimelia</taxon>
    </lineage>
</organism>
<gene>
    <name evidence="3" type="ORF">GCM10010201_14290</name>
</gene>
<dbReference type="EMBL" id="BAAARY010000005">
    <property type="protein sequence ID" value="GAA2518486.1"/>
    <property type="molecule type" value="Genomic_DNA"/>
</dbReference>
<accession>A0ABP6AM50</accession>
<evidence type="ECO:0000313" key="4">
    <source>
        <dbReference type="Proteomes" id="UP001499978"/>
    </source>
</evidence>
<proteinExistence type="predicted"/>
<evidence type="ECO:0000313" key="3">
    <source>
        <dbReference type="EMBL" id="GAA2518486.1"/>
    </source>
</evidence>